<dbReference type="SUPFAM" id="SSF69318">
    <property type="entry name" value="Integrin alpha N-terminal domain"/>
    <property type="match status" value="1"/>
</dbReference>
<keyword evidence="2" id="KW-0677">Repeat</keyword>
<dbReference type="SMART" id="SM00191">
    <property type="entry name" value="Int_alpha"/>
    <property type="match status" value="5"/>
</dbReference>
<dbReference type="InterPro" id="IPR013519">
    <property type="entry name" value="Int_alpha_beta-p"/>
</dbReference>
<organism evidence="7 8">
    <name type="scientific">Streptomyces jeddahensis</name>
    <dbReference type="NCBI Taxonomy" id="1716141"/>
    <lineage>
        <taxon>Bacteria</taxon>
        <taxon>Bacillati</taxon>
        <taxon>Actinomycetota</taxon>
        <taxon>Actinomycetes</taxon>
        <taxon>Kitasatosporales</taxon>
        <taxon>Streptomycetaceae</taxon>
        <taxon>Streptomyces</taxon>
    </lineage>
</organism>
<comment type="caution">
    <text evidence="7">The sequence shown here is derived from an EMBL/GenBank/DDBJ whole genome shotgun (WGS) entry which is preliminary data.</text>
</comment>
<evidence type="ECO:0000256" key="6">
    <source>
        <dbReference type="SAM" id="SignalP"/>
    </source>
</evidence>
<accession>A0A177HK78</accession>
<keyword evidence="8" id="KW-1185">Reference proteome</keyword>
<dbReference type="PANTHER" id="PTHR23221:SF7">
    <property type="entry name" value="PHOSPHATIDYLINOSITOL-GLYCAN-SPECIFIC PHOSPHOLIPASE D"/>
    <property type="match status" value="1"/>
</dbReference>
<feature type="region of interest" description="Disordered" evidence="5">
    <location>
        <begin position="72"/>
        <end position="97"/>
    </location>
</feature>
<name>A0A177HK78_9ACTN</name>
<reference evidence="7 8" key="1">
    <citation type="submission" date="2015-12" db="EMBL/GenBank/DDBJ databases">
        <title>Genome sequence of Streptomyces sp. G25.</title>
        <authorList>
            <person name="Poehlein A."/>
            <person name="Roettig A."/>
            <person name="Hiessl S."/>
            <person name="Hauschild P."/>
            <person name="Schauer J."/>
            <person name="Madkour M.H."/>
            <person name="Al-Ansari A.M."/>
            <person name="Almakishah N.H."/>
            <person name="Steinbuechel A."/>
            <person name="Daniel R."/>
        </authorList>
    </citation>
    <scope>NUCLEOTIDE SEQUENCE [LARGE SCALE GENOMIC DNA]</scope>
    <source>
        <strain evidence="8">G25(2015)</strain>
    </source>
</reference>
<dbReference type="EMBL" id="LOHS01000114">
    <property type="protein sequence ID" value="OAH11146.1"/>
    <property type="molecule type" value="Genomic_DNA"/>
</dbReference>
<dbReference type="AlphaFoldDB" id="A0A177HK78"/>
<dbReference type="Gene3D" id="2.130.10.130">
    <property type="entry name" value="Integrin alpha, N-terminal"/>
    <property type="match status" value="3"/>
</dbReference>
<dbReference type="Pfam" id="PF01839">
    <property type="entry name" value="FG-GAP"/>
    <property type="match status" value="5"/>
</dbReference>
<keyword evidence="3" id="KW-0378">Hydrolase</keyword>
<feature type="signal peptide" evidence="6">
    <location>
        <begin position="1"/>
        <end position="28"/>
    </location>
</feature>
<dbReference type="PATRIC" id="fig|1716141.3.peg.5804"/>
<evidence type="ECO:0000313" key="8">
    <source>
        <dbReference type="Proteomes" id="UP000077381"/>
    </source>
</evidence>
<dbReference type="Proteomes" id="UP000077381">
    <property type="component" value="Unassembled WGS sequence"/>
</dbReference>
<evidence type="ECO:0000256" key="1">
    <source>
        <dbReference type="ARBA" id="ARBA00022729"/>
    </source>
</evidence>
<dbReference type="GO" id="GO:0016787">
    <property type="term" value="F:hydrolase activity"/>
    <property type="evidence" value="ECO:0007669"/>
    <property type="project" value="UniProtKB-KW"/>
</dbReference>
<evidence type="ECO:0000256" key="2">
    <source>
        <dbReference type="ARBA" id="ARBA00022737"/>
    </source>
</evidence>
<dbReference type="InterPro" id="IPR028994">
    <property type="entry name" value="Integrin_alpha_N"/>
</dbReference>
<evidence type="ECO:0000256" key="4">
    <source>
        <dbReference type="ARBA" id="ARBA00023180"/>
    </source>
</evidence>
<dbReference type="InterPro" id="IPR013517">
    <property type="entry name" value="FG-GAP"/>
</dbReference>
<dbReference type="PANTHER" id="PTHR23221">
    <property type="entry name" value="GLYCOSYLPHOSPHATIDYLINOSITOL PHOSPHOLIPASE D"/>
    <property type="match status" value="1"/>
</dbReference>
<keyword evidence="1 6" id="KW-0732">Signal</keyword>
<sequence length="475" mass="47324">MTLRARTLAVAITAVLAATALGAPASVAAPSGLWDDFNGDGYRDLAIGTPKASGGTVTVLFGSASGVSPARSVNITQNTPGVPGTSESVDQFGENVTSGDVDGDGYADLIVGAPYEQITGKPSGSVTIVWGGANPFTSGGSMLTAPNAEAYGFGQGTAFADLDGDGTGNLVVVGGNTFWWYADGKPTQDGALAPEVNFLPEGVQLDGIVAGHFSATDGSDFVVHGRRTDSTGATGGYVGLLRGGPGDIGSDYAVLAEGSGGGAASWDRAVAAGDINGDGYDDLVTGNTTAGKGGSFTVRYGKASGLPATGTTYTQDSAGVPGTSEDYDYFGAAVAVGEATGDGYADVAVGASYEDVNSRRNVGNIVFLKGGSGGLTTSGAQSFHQATSGVPGAAEAGDHFGSSLGLRDINGNGRADLAIGAFGEDVVSGGYDDGAAWVLRGTTSGLTTTYATAFNATDFDYPVVKGRKFADVFAR</sequence>
<protein>
    <submittedName>
        <fullName evidence="7">FG-GAP repeat protein</fullName>
    </submittedName>
</protein>
<feature type="chain" id="PRO_5008062936" evidence="6">
    <location>
        <begin position="29"/>
        <end position="475"/>
    </location>
</feature>
<keyword evidence="4" id="KW-0325">Glycoprotein</keyword>
<proteinExistence type="predicted"/>
<gene>
    <name evidence="7" type="ORF">STSP_55230</name>
</gene>
<evidence type="ECO:0000313" key="7">
    <source>
        <dbReference type="EMBL" id="OAH11146.1"/>
    </source>
</evidence>
<evidence type="ECO:0000256" key="3">
    <source>
        <dbReference type="ARBA" id="ARBA00022801"/>
    </source>
</evidence>
<dbReference type="STRING" id="1716141.STSP_55230"/>
<dbReference type="PROSITE" id="PS51470">
    <property type="entry name" value="FG_GAP"/>
    <property type="match status" value="3"/>
</dbReference>
<evidence type="ECO:0000256" key="5">
    <source>
        <dbReference type="SAM" id="MobiDB-lite"/>
    </source>
</evidence>